<keyword evidence="2" id="KW-1003">Cell membrane</keyword>
<keyword evidence="4 6" id="KW-1133">Transmembrane helix</keyword>
<feature type="transmembrane region" description="Helical" evidence="6">
    <location>
        <begin position="53"/>
        <end position="71"/>
    </location>
</feature>
<evidence type="ECO:0000256" key="6">
    <source>
        <dbReference type="SAM" id="Phobius"/>
    </source>
</evidence>
<dbReference type="GO" id="GO:0005886">
    <property type="term" value="C:plasma membrane"/>
    <property type="evidence" value="ECO:0007669"/>
    <property type="project" value="UniProtKB-SubCell"/>
</dbReference>
<proteinExistence type="predicted"/>
<sequence>AHHPIEFNMIWKAMLIPSLGYIVGLVIGLFVYRKPREYKQERLKDNGEEVAEIRPYVLVITIVAIFATFLVQTFTDSMIFGALAGVLIFFISGIYKWNELDSQFVEGIKIMSFIGVVILSANGFAGV</sequence>
<feature type="non-terminal residue" evidence="8">
    <location>
        <position position="1"/>
    </location>
</feature>
<dbReference type="InterPro" id="IPR018461">
    <property type="entry name" value="Na/H_Antiport_NhaC-like_C"/>
</dbReference>
<evidence type="ECO:0000256" key="4">
    <source>
        <dbReference type="ARBA" id="ARBA00022989"/>
    </source>
</evidence>
<reference evidence="8 9" key="1">
    <citation type="journal article" date="2019" name="Sci. Transl. Med.">
        <title>Quorum sensing between bacterial species on the skin protects against epidermal injury in atopic dermatitis.</title>
        <authorList>
            <person name="Williams M.R."/>
        </authorList>
    </citation>
    <scope>NUCLEOTIDE SEQUENCE [LARGE SCALE GENOMIC DNA]</scope>
    <source>
        <strain evidence="8 9">E7</strain>
    </source>
</reference>
<comment type="subcellular location">
    <subcellularLocation>
        <location evidence="1">Cell membrane</location>
        <topology evidence="1">Multi-pass membrane protein</topology>
    </subcellularLocation>
</comment>
<feature type="domain" description="Na+/H+ antiporter NhaC-like C-terminal" evidence="7">
    <location>
        <begin position="10"/>
        <end position="127"/>
    </location>
</feature>
<name>A0A4Q9VYG0_STALU</name>
<comment type="caution">
    <text evidence="8">The sequence shown here is derived from an EMBL/GenBank/DDBJ whole genome shotgun (WGS) entry which is preliminary data.</text>
</comment>
<dbReference type="Pfam" id="PF03553">
    <property type="entry name" value="Na_H_antiporter"/>
    <property type="match status" value="1"/>
</dbReference>
<dbReference type="EMBL" id="SCHB01000475">
    <property type="protein sequence ID" value="TBW67601.1"/>
    <property type="molecule type" value="Genomic_DNA"/>
</dbReference>
<evidence type="ECO:0000256" key="3">
    <source>
        <dbReference type="ARBA" id="ARBA00022692"/>
    </source>
</evidence>
<gene>
    <name evidence="8" type="ORF">EQ812_14825</name>
</gene>
<feature type="transmembrane region" description="Helical" evidence="6">
    <location>
        <begin position="107"/>
        <end position="125"/>
    </location>
</feature>
<feature type="transmembrane region" description="Helical" evidence="6">
    <location>
        <begin position="77"/>
        <end position="95"/>
    </location>
</feature>
<organism evidence="8 9">
    <name type="scientific">Staphylococcus lugdunensis</name>
    <dbReference type="NCBI Taxonomy" id="28035"/>
    <lineage>
        <taxon>Bacteria</taxon>
        <taxon>Bacillati</taxon>
        <taxon>Bacillota</taxon>
        <taxon>Bacilli</taxon>
        <taxon>Bacillales</taxon>
        <taxon>Staphylococcaceae</taxon>
        <taxon>Staphylococcus</taxon>
    </lineage>
</organism>
<accession>A0A4Q9VYG0</accession>
<dbReference type="Proteomes" id="UP000293637">
    <property type="component" value="Unassembled WGS sequence"/>
</dbReference>
<evidence type="ECO:0000313" key="9">
    <source>
        <dbReference type="Proteomes" id="UP000293637"/>
    </source>
</evidence>
<evidence type="ECO:0000256" key="5">
    <source>
        <dbReference type="ARBA" id="ARBA00023136"/>
    </source>
</evidence>
<keyword evidence="3 6" id="KW-0812">Transmembrane</keyword>
<dbReference type="PANTHER" id="PTHR37821">
    <property type="entry name" value="AMINO ACID TRANSPORTER YUIF-RELATED"/>
    <property type="match status" value="1"/>
</dbReference>
<evidence type="ECO:0000313" key="8">
    <source>
        <dbReference type="EMBL" id="TBW67601.1"/>
    </source>
</evidence>
<evidence type="ECO:0000259" key="7">
    <source>
        <dbReference type="Pfam" id="PF03553"/>
    </source>
</evidence>
<feature type="non-terminal residue" evidence="8">
    <location>
        <position position="127"/>
    </location>
</feature>
<dbReference type="InterPro" id="IPR052576">
    <property type="entry name" value="AA_Transporter-Related"/>
</dbReference>
<keyword evidence="5 6" id="KW-0472">Membrane</keyword>
<dbReference type="PANTHER" id="PTHR37821:SF1">
    <property type="entry name" value="AMINO ACID TRANSPORTER YUIF-RELATED"/>
    <property type="match status" value="1"/>
</dbReference>
<evidence type="ECO:0000256" key="2">
    <source>
        <dbReference type="ARBA" id="ARBA00022475"/>
    </source>
</evidence>
<dbReference type="RefSeq" id="WP_276319425.1">
    <property type="nucleotide sequence ID" value="NZ_SCHB01000475.1"/>
</dbReference>
<protein>
    <submittedName>
        <fullName evidence="8">Sodium:proton antiporter</fullName>
    </submittedName>
</protein>
<feature type="transmembrane region" description="Helical" evidence="6">
    <location>
        <begin position="14"/>
        <end position="32"/>
    </location>
</feature>
<dbReference type="AlphaFoldDB" id="A0A4Q9VYG0"/>
<evidence type="ECO:0000256" key="1">
    <source>
        <dbReference type="ARBA" id="ARBA00004651"/>
    </source>
</evidence>